<organism evidence="2 3">
    <name type="scientific">Allacma fusca</name>
    <dbReference type="NCBI Taxonomy" id="39272"/>
    <lineage>
        <taxon>Eukaryota</taxon>
        <taxon>Metazoa</taxon>
        <taxon>Ecdysozoa</taxon>
        <taxon>Arthropoda</taxon>
        <taxon>Hexapoda</taxon>
        <taxon>Collembola</taxon>
        <taxon>Symphypleona</taxon>
        <taxon>Sminthuridae</taxon>
        <taxon>Allacma</taxon>
    </lineage>
</organism>
<dbReference type="AlphaFoldDB" id="A0A8J2KQS5"/>
<dbReference type="Proteomes" id="UP000708208">
    <property type="component" value="Unassembled WGS sequence"/>
</dbReference>
<keyword evidence="3" id="KW-1185">Reference proteome</keyword>
<dbReference type="OrthoDB" id="6371181at2759"/>
<feature type="compositionally biased region" description="Basic and acidic residues" evidence="1">
    <location>
        <begin position="68"/>
        <end position="80"/>
    </location>
</feature>
<gene>
    <name evidence="2" type="ORF">AFUS01_LOCUS31735</name>
</gene>
<dbReference type="EMBL" id="CAJVCH010509531">
    <property type="protein sequence ID" value="CAG7821393.1"/>
    <property type="molecule type" value="Genomic_DNA"/>
</dbReference>
<protein>
    <submittedName>
        <fullName evidence="2">Uncharacterized protein</fullName>
    </submittedName>
</protein>
<comment type="caution">
    <text evidence="2">The sequence shown here is derived from an EMBL/GenBank/DDBJ whole genome shotgun (WGS) entry which is preliminary data.</text>
</comment>
<evidence type="ECO:0000313" key="3">
    <source>
        <dbReference type="Proteomes" id="UP000708208"/>
    </source>
</evidence>
<proteinExistence type="predicted"/>
<feature type="non-terminal residue" evidence="2">
    <location>
        <position position="1"/>
    </location>
</feature>
<evidence type="ECO:0000313" key="2">
    <source>
        <dbReference type="EMBL" id="CAG7821393.1"/>
    </source>
</evidence>
<sequence>SHRYKFKNKIKQRFEDLQTEISHNLLPHHERRKSLSRQSIGDSNTLRDSDSPDYQPPSPEAGIGAGSDSEKVLPENRPKSVDPNPSQEGVPLSFTKEKPLDTETSEMTNAPSTIDEKMDLTIATSDDLPTPLVDEKPNVELLNMKVPALPIIASLAGLQEAKALAVNGGKTVPAFALHDKGLYYVPLTLDKSLVAPIFAASENNTQPPLHPVTISVCFLIAPDGKPVTGDVPMVPPPPISAPIPLRSASPIPSIPQPPGHAENTRDTHNFIMNRFAQ</sequence>
<name>A0A8J2KQS5_9HEXA</name>
<feature type="region of interest" description="Disordered" evidence="1">
    <location>
        <begin position="22"/>
        <end position="114"/>
    </location>
</feature>
<feature type="non-terminal residue" evidence="2">
    <location>
        <position position="277"/>
    </location>
</feature>
<accession>A0A8J2KQS5</accession>
<reference evidence="2" key="1">
    <citation type="submission" date="2021-06" db="EMBL/GenBank/DDBJ databases">
        <authorList>
            <person name="Hodson N. C."/>
            <person name="Mongue J. A."/>
            <person name="Jaron S. K."/>
        </authorList>
    </citation>
    <scope>NUCLEOTIDE SEQUENCE</scope>
</reference>
<evidence type="ECO:0000256" key="1">
    <source>
        <dbReference type="SAM" id="MobiDB-lite"/>
    </source>
</evidence>